<dbReference type="EMBL" id="JBDFQZ010000006">
    <property type="protein sequence ID" value="KAK9716619.1"/>
    <property type="molecule type" value="Genomic_DNA"/>
</dbReference>
<dbReference type="Gene3D" id="3.10.450.50">
    <property type="match status" value="1"/>
</dbReference>
<dbReference type="AlphaFoldDB" id="A0AAW1KAF8"/>
<evidence type="ECO:0000313" key="4">
    <source>
        <dbReference type="Proteomes" id="UP001443914"/>
    </source>
</evidence>
<proteinExistence type="predicted"/>
<evidence type="ECO:0000259" key="2">
    <source>
        <dbReference type="Pfam" id="PF12680"/>
    </source>
</evidence>
<keyword evidence="4" id="KW-1185">Reference proteome</keyword>
<sequence>MAFANSILYQNPPRVYRPSQINPPTLRWQGLKPRAIQADKNHIFLSTNTRKYIQKNIRYLGVIPAFAIESDSIPIVPSLSAVVKRFYACINKKDLTQLEDLISSDCFLEDSVFPHSFQGKKEVVGFISQLVESMGKNVHFQIGTVCEGDELVASLDWHLEWKEDQIPFSRGCSIFQCSIEDDKLVIRKAKIITEPPVKPGKLALGLLKILTSLFDEFPQAAKWFLKSPQTIFTVAMKIYNVLFAPIINPVLAFYITLWKLIARVLGYIISILHIIAKFLNQKSSTSNSNNSDSVTD</sequence>
<reference evidence="3" key="1">
    <citation type="submission" date="2024-03" db="EMBL/GenBank/DDBJ databases">
        <title>WGS assembly of Saponaria officinalis var. Norfolk2.</title>
        <authorList>
            <person name="Jenkins J."/>
            <person name="Shu S."/>
            <person name="Grimwood J."/>
            <person name="Barry K."/>
            <person name="Goodstein D."/>
            <person name="Schmutz J."/>
            <person name="Leebens-Mack J."/>
            <person name="Osbourn A."/>
        </authorList>
    </citation>
    <scope>NUCLEOTIDE SEQUENCE [LARGE SCALE GENOMIC DNA]</scope>
    <source>
        <strain evidence="3">JIC</strain>
    </source>
</reference>
<gene>
    <name evidence="3" type="ORF">RND81_06G245900</name>
</gene>
<organism evidence="3 4">
    <name type="scientific">Saponaria officinalis</name>
    <name type="common">Common soapwort</name>
    <name type="synonym">Lychnis saponaria</name>
    <dbReference type="NCBI Taxonomy" id="3572"/>
    <lineage>
        <taxon>Eukaryota</taxon>
        <taxon>Viridiplantae</taxon>
        <taxon>Streptophyta</taxon>
        <taxon>Embryophyta</taxon>
        <taxon>Tracheophyta</taxon>
        <taxon>Spermatophyta</taxon>
        <taxon>Magnoliopsida</taxon>
        <taxon>eudicotyledons</taxon>
        <taxon>Gunneridae</taxon>
        <taxon>Pentapetalae</taxon>
        <taxon>Caryophyllales</taxon>
        <taxon>Caryophyllaceae</taxon>
        <taxon>Caryophylleae</taxon>
        <taxon>Saponaria</taxon>
    </lineage>
</organism>
<feature type="transmembrane region" description="Helical" evidence="1">
    <location>
        <begin position="260"/>
        <end position="279"/>
    </location>
</feature>
<dbReference type="SUPFAM" id="SSF54427">
    <property type="entry name" value="NTF2-like"/>
    <property type="match status" value="1"/>
</dbReference>
<feature type="domain" description="SnoaL-like" evidence="2">
    <location>
        <begin position="83"/>
        <end position="185"/>
    </location>
</feature>
<dbReference type="InterPro" id="IPR037401">
    <property type="entry name" value="SnoaL-like"/>
</dbReference>
<dbReference type="InterPro" id="IPR032710">
    <property type="entry name" value="NTF2-like_dom_sf"/>
</dbReference>
<protein>
    <recommendedName>
        <fullName evidence="2">SnoaL-like domain-containing protein</fullName>
    </recommendedName>
</protein>
<name>A0AAW1KAF8_SAPOF</name>
<dbReference type="PANTHER" id="PTHR33698:SF1">
    <property type="entry name" value="NUCLEAR TRANSPORT FACTOR 2 (NTF2) FAMILY PROTEIN"/>
    <property type="match status" value="1"/>
</dbReference>
<keyword evidence="1" id="KW-1133">Transmembrane helix</keyword>
<dbReference type="Proteomes" id="UP001443914">
    <property type="component" value="Unassembled WGS sequence"/>
</dbReference>
<dbReference type="Pfam" id="PF12680">
    <property type="entry name" value="SnoaL_2"/>
    <property type="match status" value="1"/>
</dbReference>
<comment type="caution">
    <text evidence="3">The sequence shown here is derived from an EMBL/GenBank/DDBJ whole genome shotgun (WGS) entry which is preliminary data.</text>
</comment>
<keyword evidence="1" id="KW-0472">Membrane</keyword>
<feature type="transmembrane region" description="Helical" evidence="1">
    <location>
        <begin position="231"/>
        <end position="254"/>
    </location>
</feature>
<accession>A0AAW1KAF8</accession>
<evidence type="ECO:0000256" key="1">
    <source>
        <dbReference type="SAM" id="Phobius"/>
    </source>
</evidence>
<keyword evidence="1" id="KW-0812">Transmembrane</keyword>
<evidence type="ECO:0000313" key="3">
    <source>
        <dbReference type="EMBL" id="KAK9716619.1"/>
    </source>
</evidence>
<dbReference type="PANTHER" id="PTHR33698">
    <property type="entry name" value="NUCLEAR TRANSPORT FACTOR 2 (NTF2)-LIKE PROTEIN"/>
    <property type="match status" value="1"/>
</dbReference>